<keyword evidence="2" id="KW-1185">Reference proteome</keyword>
<accession>A0ABQ8UDP5</accession>
<protein>
    <submittedName>
        <fullName evidence="1">Uncharacterized protein</fullName>
    </submittedName>
</protein>
<sequence>MTLSYFLYTLNDADIKSTIRQYMGTSQQVTDFAEEFVRRKQFDTDPNVKISGPATPKRR</sequence>
<reference evidence="1" key="1">
    <citation type="journal article" date="2022" name="bioRxiv">
        <title>Genomics of Preaxostyla Flagellates Illuminates Evolutionary Transitions and the Path Towards Mitochondrial Loss.</title>
        <authorList>
            <person name="Novak L.V.F."/>
            <person name="Treitli S.C."/>
            <person name="Pyrih J."/>
            <person name="Halakuc P."/>
            <person name="Pipaliya S.V."/>
            <person name="Vacek V."/>
            <person name="Brzon O."/>
            <person name="Soukal P."/>
            <person name="Eme L."/>
            <person name="Dacks J.B."/>
            <person name="Karnkowska A."/>
            <person name="Elias M."/>
            <person name="Hampl V."/>
        </authorList>
    </citation>
    <scope>NUCLEOTIDE SEQUENCE</scope>
    <source>
        <strain evidence="1">RCP-MX</strain>
    </source>
</reference>
<gene>
    <name evidence="1" type="ORF">PAPYR_7205</name>
</gene>
<comment type="caution">
    <text evidence="1">The sequence shown here is derived from an EMBL/GenBank/DDBJ whole genome shotgun (WGS) entry which is preliminary data.</text>
</comment>
<evidence type="ECO:0000313" key="2">
    <source>
        <dbReference type="Proteomes" id="UP001141327"/>
    </source>
</evidence>
<organism evidence="1 2">
    <name type="scientific">Paratrimastix pyriformis</name>
    <dbReference type="NCBI Taxonomy" id="342808"/>
    <lineage>
        <taxon>Eukaryota</taxon>
        <taxon>Metamonada</taxon>
        <taxon>Preaxostyla</taxon>
        <taxon>Paratrimastigidae</taxon>
        <taxon>Paratrimastix</taxon>
    </lineage>
</organism>
<name>A0ABQ8UDP5_9EUKA</name>
<evidence type="ECO:0000313" key="1">
    <source>
        <dbReference type="EMBL" id="KAJ4457389.1"/>
    </source>
</evidence>
<dbReference type="EMBL" id="JAPMOS010000048">
    <property type="protein sequence ID" value="KAJ4457389.1"/>
    <property type="molecule type" value="Genomic_DNA"/>
</dbReference>
<dbReference type="Proteomes" id="UP001141327">
    <property type="component" value="Unassembled WGS sequence"/>
</dbReference>
<proteinExistence type="predicted"/>